<comment type="caution">
    <text evidence="1">The sequence shown here is derived from an EMBL/GenBank/DDBJ whole genome shotgun (WGS) entry which is preliminary data.</text>
</comment>
<dbReference type="Proteomes" id="UP000474957">
    <property type="component" value="Unassembled WGS sequence"/>
</dbReference>
<evidence type="ECO:0000313" key="2">
    <source>
        <dbReference type="Proteomes" id="UP000474957"/>
    </source>
</evidence>
<name>A0A6L5Z2D2_9RHOB</name>
<gene>
    <name evidence="1" type="ORF">GE300_13860</name>
</gene>
<accession>A0A6L5Z2D2</accession>
<proteinExistence type="predicted"/>
<organism evidence="1 2">
    <name type="scientific">Halovulum marinum</name>
    <dbReference type="NCBI Taxonomy" id="2662447"/>
    <lineage>
        <taxon>Bacteria</taxon>
        <taxon>Pseudomonadati</taxon>
        <taxon>Pseudomonadota</taxon>
        <taxon>Alphaproteobacteria</taxon>
        <taxon>Rhodobacterales</taxon>
        <taxon>Paracoccaceae</taxon>
        <taxon>Halovulum</taxon>
    </lineage>
</organism>
<keyword evidence="2" id="KW-1185">Reference proteome</keyword>
<reference evidence="1 2" key="1">
    <citation type="submission" date="2019-10" db="EMBL/GenBank/DDBJ databases">
        <title>Cognatihalovulum marinum gen. nov. sp. nov., a new member of the family Rhodobacteraceae isolated from deep seawater of the Northwest Indian Ocean.</title>
        <authorList>
            <person name="Ruan C."/>
            <person name="Wang J."/>
            <person name="Zheng X."/>
            <person name="Song L."/>
            <person name="Zhu Y."/>
            <person name="Huang Y."/>
            <person name="Lu Z."/>
            <person name="Du W."/>
            <person name="Huang L."/>
            <person name="Dai X."/>
        </authorList>
    </citation>
    <scope>NUCLEOTIDE SEQUENCE [LARGE SCALE GENOMIC DNA]</scope>
    <source>
        <strain evidence="1 2">2CG4</strain>
    </source>
</reference>
<sequence>MVSYDVEEHGDRLVITLDPGEPVGLGDLADSFASLARMYERHYRSNDEAAPKLFVTRLETGSVIAEIAPYGIMMGGIALMDGGMIVTDFANRVWRGISYFSGKRDEVQKLEPPTKEDAADLKEFMKPLTGKTGARLGVKHARYDKIDGDKRTVVEYNFDEAEINKASINMEQAIALPAPKVVPDPTESGIRSEVMLFLEQANRGPGKEKGRTGDRGRIPEVSDKILPVYFRQSIQDLKEKMMQGEENPLNLVFVVDVHVQRIDGDPKGYTVVEIHESNLRDE</sequence>
<dbReference type="AlphaFoldDB" id="A0A6L5Z2D2"/>
<evidence type="ECO:0000313" key="1">
    <source>
        <dbReference type="EMBL" id="MSU90687.1"/>
    </source>
</evidence>
<dbReference type="EMBL" id="WIND01000011">
    <property type="protein sequence ID" value="MSU90687.1"/>
    <property type="molecule type" value="Genomic_DNA"/>
</dbReference>
<dbReference type="RefSeq" id="WP_154447170.1">
    <property type="nucleotide sequence ID" value="NZ_WIND01000011.1"/>
</dbReference>
<protein>
    <submittedName>
        <fullName evidence="1">Uncharacterized protein</fullName>
    </submittedName>
</protein>